<reference evidence="1 2" key="1">
    <citation type="journal article" date="2022" name="bioRxiv">
        <title>Genomics of Preaxostyla Flagellates Illuminates Evolutionary Transitions and the Path Towards Mitochondrial Loss.</title>
        <authorList>
            <person name="Novak L.V.F."/>
            <person name="Treitli S.C."/>
            <person name="Pyrih J."/>
            <person name="Halakuc P."/>
            <person name="Pipaliya S.V."/>
            <person name="Vacek V."/>
            <person name="Brzon O."/>
            <person name="Soukal P."/>
            <person name="Eme L."/>
            <person name="Dacks J.B."/>
            <person name="Karnkowska A."/>
            <person name="Elias M."/>
            <person name="Hampl V."/>
        </authorList>
    </citation>
    <scope>NUCLEOTIDE SEQUENCE [LARGE SCALE GENOMIC DNA]</scope>
    <source>
        <strain evidence="1">NAU3</strain>
        <tissue evidence="1">Gut</tissue>
    </source>
</reference>
<dbReference type="EMBL" id="JARBJD010000004">
    <property type="protein sequence ID" value="KAK2964007.1"/>
    <property type="molecule type" value="Genomic_DNA"/>
</dbReference>
<protein>
    <submittedName>
        <fullName evidence="1">Uncharacterized protein</fullName>
    </submittedName>
</protein>
<evidence type="ECO:0000313" key="2">
    <source>
        <dbReference type="Proteomes" id="UP001281761"/>
    </source>
</evidence>
<keyword evidence="2" id="KW-1185">Reference proteome</keyword>
<proteinExistence type="predicted"/>
<name>A0ABQ9YJR4_9EUKA</name>
<gene>
    <name evidence="1" type="ORF">BLNAU_1088</name>
</gene>
<evidence type="ECO:0000313" key="1">
    <source>
        <dbReference type="EMBL" id="KAK2964007.1"/>
    </source>
</evidence>
<accession>A0ABQ9YJR4</accession>
<sequence>MTTSDTIMDSSLEKTCSDCSPFLHWNEDHFESEHEKTVVFRSLVATLQFQPVLDEYLEAKAAKCLEYVVKGDSYSVDSFLSSLGSFSGESLMDFVHSVVMLISSPSNVITTASMKMLGTLIEWCSAKPQLALIKVDLIPQIIATLNPLSLFFAEALDIHNCLIRVISSSFWLLSSNGLSQLKIENYVEEQAVHETVLKQVLVPSENYIWHLCANRFSVVDGEQSKYFLALLAGILEKSPYYQPMMDIVLPMPIILTIPSCLTFFEADSSIYTYIFFVVDTQREWSIKSRDIRRSGTAIFRCLRMEGIEDVFDEKLRNDKNQPYGRDIVVRTIRWTKLQGMNVPEQE</sequence>
<comment type="caution">
    <text evidence="1">The sequence shown here is derived from an EMBL/GenBank/DDBJ whole genome shotgun (WGS) entry which is preliminary data.</text>
</comment>
<dbReference type="Proteomes" id="UP001281761">
    <property type="component" value="Unassembled WGS sequence"/>
</dbReference>
<organism evidence="1 2">
    <name type="scientific">Blattamonas nauphoetae</name>
    <dbReference type="NCBI Taxonomy" id="2049346"/>
    <lineage>
        <taxon>Eukaryota</taxon>
        <taxon>Metamonada</taxon>
        <taxon>Preaxostyla</taxon>
        <taxon>Oxymonadida</taxon>
        <taxon>Blattamonas</taxon>
    </lineage>
</organism>